<evidence type="ECO:0000256" key="1">
    <source>
        <dbReference type="SAM" id="MobiDB-lite"/>
    </source>
</evidence>
<dbReference type="Proteomes" id="UP000540698">
    <property type="component" value="Unassembled WGS sequence"/>
</dbReference>
<dbReference type="RefSeq" id="WP_062977631.1">
    <property type="nucleotide sequence ID" value="NZ_JAAXOS010000030.1"/>
</dbReference>
<evidence type="ECO:0000313" key="2">
    <source>
        <dbReference type="EMBL" id="NKY31327.1"/>
    </source>
</evidence>
<feature type="region of interest" description="Disordered" evidence="1">
    <location>
        <begin position="83"/>
        <end position="103"/>
    </location>
</feature>
<proteinExistence type="predicted"/>
<feature type="compositionally biased region" description="Polar residues" evidence="1">
    <location>
        <begin position="85"/>
        <end position="97"/>
    </location>
</feature>
<dbReference type="Gene3D" id="2.60.270.50">
    <property type="match status" value="1"/>
</dbReference>
<gene>
    <name evidence="2" type="ORF">HGB38_34820</name>
</gene>
<organism evidence="2 3">
    <name type="scientific">Nocardia gamkensis</name>
    <dbReference type="NCBI Taxonomy" id="352869"/>
    <lineage>
        <taxon>Bacteria</taxon>
        <taxon>Bacillati</taxon>
        <taxon>Actinomycetota</taxon>
        <taxon>Actinomycetes</taxon>
        <taxon>Mycobacteriales</taxon>
        <taxon>Nocardiaceae</taxon>
        <taxon>Nocardia</taxon>
    </lineage>
</organism>
<dbReference type="AlphaFoldDB" id="A0A7X6R7D2"/>
<keyword evidence="3" id="KW-1185">Reference proteome</keyword>
<evidence type="ECO:0000313" key="3">
    <source>
        <dbReference type="Proteomes" id="UP000540698"/>
    </source>
</evidence>
<protein>
    <recommendedName>
        <fullName evidence="4">Crystal protein ET79</fullName>
    </recommendedName>
</protein>
<name>A0A7X6R7D2_9NOCA</name>
<sequence>MAARSYWVRVYNYTGTDLTLTNKALQHGVWSNNGGATPPDVIPEGRRAEWGSESDGLATGTEGEVVYASAAGEFKVYWDNPYVGSDQTSVRTPTRFSSVKEDSRGDNATLKVALVQEE</sequence>
<accession>A0A7X6R7D2</accession>
<reference evidence="2 3" key="1">
    <citation type="submission" date="2020-04" db="EMBL/GenBank/DDBJ databases">
        <title>MicrobeNet Type strains.</title>
        <authorList>
            <person name="Nicholson A.C."/>
        </authorList>
    </citation>
    <scope>NUCLEOTIDE SEQUENCE [LARGE SCALE GENOMIC DNA]</scope>
    <source>
        <strain evidence="2 3">DSM 44956</strain>
    </source>
</reference>
<dbReference type="EMBL" id="JAAXOS010000030">
    <property type="protein sequence ID" value="NKY31327.1"/>
    <property type="molecule type" value="Genomic_DNA"/>
</dbReference>
<comment type="caution">
    <text evidence="2">The sequence shown here is derived from an EMBL/GenBank/DDBJ whole genome shotgun (WGS) entry which is preliminary data.</text>
</comment>
<evidence type="ECO:0008006" key="4">
    <source>
        <dbReference type="Google" id="ProtNLM"/>
    </source>
</evidence>